<evidence type="ECO:0000313" key="12">
    <source>
        <dbReference type="Proteomes" id="UP000621856"/>
    </source>
</evidence>
<evidence type="ECO:0000256" key="8">
    <source>
        <dbReference type="PIRSR" id="PIRSR000077-1"/>
    </source>
</evidence>
<proteinExistence type="inferred from homology"/>
<feature type="domain" description="Thioredoxin" evidence="10">
    <location>
        <begin position="1"/>
        <end position="107"/>
    </location>
</feature>
<dbReference type="PANTHER" id="PTHR45663">
    <property type="entry name" value="GEO12009P1"/>
    <property type="match status" value="1"/>
</dbReference>
<dbReference type="Proteomes" id="UP000621856">
    <property type="component" value="Unassembled WGS sequence"/>
</dbReference>
<dbReference type="CDD" id="cd02947">
    <property type="entry name" value="TRX_family"/>
    <property type="match status" value="1"/>
</dbReference>
<keyword evidence="2" id="KW-0813">Transport</keyword>
<evidence type="ECO:0000256" key="6">
    <source>
        <dbReference type="NCBIfam" id="TIGR01068"/>
    </source>
</evidence>
<organism evidence="11 12">
    <name type="scientific">Aquisalinus luteolus</name>
    <dbReference type="NCBI Taxonomy" id="1566827"/>
    <lineage>
        <taxon>Bacteria</taxon>
        <taxon>Pseudomonadati</taxon>
        <taxon>Pseudomonadota</taxon>
        <taxon>Alphaproteobacteria</taxon>
        <taxon>Parvularculales</taxon>
        <taxon>Parvularculaceae</taxon>
        <taxon>Aquisalinus</taxon>
    </lineage>
</organism>
<protein>
    <recommendedName>
        <fullName evidence="6 7">Thioredoxin</fullName>
    </recommendedName>
</protein>
<dbReference type="EMBL" id="BMGZ01000002">
    <property type="protein sequence ID" value="GGH97997.1"/>
    <property type="molecule type" value="Genomic_DNA"/>
</dbReference>
<dbReference type="PIRSF" id="PIRSF000077">
    <property type="entry name" value="Thioredoxin"/>
    <property type="match status" value="1"/>
</dbReference>
<dbReference type="NCBIfam" id="NF006898">
    <property type="entry name" value="PRK09381.1"/>
    <property type="match status" value="1"/>
</dbReference>
<dbReference type="RefSeq" id="WP_155140145.1">
    <property type="nucleotide sequence ID" value="NZ_BMGZ01000002.1"/>
</dbReference>
<dbReference type="InterPro" id="IPR017937">
    <property type="entry name" value="Thioredoxin_CS"/>
</dbReference>
<dbReference type="InterPro" id="IPR013766">
    <property type="entry name" value="Thioredoxin_domain"/>
</dbReference>
<name>A0A8J3A2S5_9PROT</name>
<evidence type="ECO:0000256" key="3">
    <source>
        <dbReference type="ARBA" id="ARBA00022982"/>
    </source>
</evidence>
<reference evidence="11" key="2">
    <citation type="submission" date="2020-09" db="EMBL/GenBank/DDBJ databases">
        <authorList>
            <person name="Sun Q."/>
            <person name="Zhou Y."/>
        </authorList>
    </citation>
    <scope>NUCLEOTIDE SEQUENCE</scope>
    <source>
        <strain evidence="11">CGMCC 1.14984</strain>
    </source>
</reference>
<feature type="disulfide bond" description="Redox-active" evidence="9">
    <location>
        <begin position="31"/>
        <end position="34"/>
    </location>
</feature>
<evidence type="ECO:0000256" key="4">
    <source>
        <dbReference type="ARBA" id="ARBA00023157"/>
    </source>
</evidence>
<feature type="site" description="Deprotonates C-terminal active site Cys" evidence="8">
    <location>
        <position position="25"/>
    </location>
</feature>
<evidence type="ECO:0000256" key="9">
    <source>
        <dbReference type="PIRSR" id="PIRSR000077-4"/>
    </source>
</evidence>
<keyword evidence="3" id="KW-0249">Electron transport</keyword>
<dbReference type="InterPro" id="IPR036249">
    <property type="entry name" value="Thioredoxin-like_sf"/>
</dbReference>
<dbReference type="GO" id="GO:0015035">
    <property type="term" value="F:protein-disulfide reductase activity"/>
    <property type="evidence" value="ECO:0007669"/>
    <property type="project" value="UniProtKB-UniRule"/>
</dbReference>
<dbReference type="PROSITE" id="PS00194">
    <property type="entry name" value="THIOREDOXIN_1"/>
    <property type="match status" value="1"/>
</dbReference>
<dbReference type="PRINTS" id="PR00421">
    <property type="entry name" value="THIOREDOXIN"/>
</dbReference>
<gene>
    <name evidence="11" type="ORF">GCM10011355_20550</name>
</gene>
<feature type="active site" description="Nucleophile" evidence="8">
    <location>
        <position position="31"/>
    </location>
</feature>
<dbReference type="Pfam" id="PF00085">
    <property type="entry name" value="Thioredoxin"/>
    <property type="match status" value="1"/>
</dbReference>
<keyword evidence="5 9" id="KW-0676">Redox-active center</keyword>
<dbReference type="Gene3D" id="3.40.30.10">
    <property type="entry name" value="Glutaredoxin"/>
    <property type="match status" value="1"/>
</dbReference>
<sequence>MALKTITDDSFQDDVIDAGTPVLVDFWATWCGPCRQIAPALEEIAKEYDGKITVAKIDIDDNPETPGKYGVRGVPTLMIFKDGEVAATSVGAKPKGQLVQWINETVGVSA</sequence>
<dbReference type="SUPFAM" id="SSF52833">
    <property type="entry name" value="Thioredoxin-like"/>
    <property type="match status" value="1"/>
</dbReference>
<evidence type="ECO:0000256" key="1">
    <source>
        <dbReference type="ARBA" id="ARBA00008987"/>
    </source>
</evidence>
<accession>A0A8J3A2S5</accession>
<comment type="caution">
    <text evidence="11">The sequence shown here is derived from an EMBL/GenBank/DDBJ whole genome shotgun (WGS) entry which is preliminary data.</text>
</comment>
<dbReference type="GO" id="GO:0045454">
    <property type="term" value="P:cell redox homeostasis"/>
    <property type="evidence" value="ECO:0007669"/>
    <property type="project" value="TreeGrafter"/>
</dbReference>
<dbReference type="FunFam" id="3.40.30.10:FF:000001">
    <property type="entry name" value="Thioredoxin"/>
    <property type="match status" value="1"/>
</dbReference>
<comment type="similarity">
    <text evidence="1 7">Belongs to the thioredoxin family.</text>
</comment>
<evidence type="ECO:0000256" key="2">
    <source>
        <dbReference type="ARBA" id="ARBA00022448"/>
    </source>
</evidence>
<evidence type="ECO:0000256" key="5">
    <source>
        <dbReference type="ARBA" id="ARBA00023284"/>
    </source>
</evidence>
<dbReference type="AlphaFoldDB" id="A0A8J3A2S5"/>
<dbReference type="GO" id="GO:0005829">
    <property type="term" value="C:cytosol"/>
    <property type="evidence" value="ECO:0007669"/>
    <property type="project" value="TreeGrafter"/>
</dbReference>
<feature type="site" description="Contributes to redox potential value" evidence="8">
    <location>
        <position position="33"/>
    </location>
</feature>
<evidence type="ECO:0000313" key="11">
    <source>
        <dbReference type="EMBL" id="GGH97997.1"/>
    </source>
</evidence>
<dbReference type="PANTHER" id="PTHR45663:SF11">
    <property type="entry name" value="GEO12009P1"/>
    <property type="match status" value="1"/>
</dbReference>
<evidence type="ECO:0000259" key="10">
    <source>
        <dbReference type="PROSITE" id="PS51352"/>
    </source>
</evidence>
<evidence type="ECO:0000256" key="7">
    <source>
        <dbReference type="PIRNR" id="PIRNR000077"/>
    </source>
</evidence>
<dbReference type="NCBIfam" id="TIGR01068">
    <property type="entry name" value="thioredoxin"/>
    <property type="match status" value="1"/>
</dbReference>
<feature type="active site" description="Nucleophile" evidence="8">
    <location>
        <position position="34"/>
    </location>
</feature>
<reference evidence="11" key="1">
    <citation type="journal article" date="2014" name="Int. J. Syst. Evol. Microbiol.">
        <title>Complete genome sequence of Corynebacterium casei LMG S-19264T (=DSM 44701T), isolated from a smear-ripened cheese.</title>
        <authorList>
            <consortium name="US DOE Joint Genome Institute (JGI-PGF)"/>
            <person name="Walter F."/>
            <person name="Albersmeier A."/>
            <person name="Kalinowski J."/>
            <person name="Ruckert C."/>
        </authorList>
    </citation>
    <scope>NUCLEOTIDE SEQUENCE</scope>
    <source>
        <strain evidence="11">CGMCC 1.14984</strain>
    </source>
</reference>
<keyword evidence="4 9" id="KW-1015">Disulfide bond</keyword>
<dbReference type="InterPro" id="IPR005746">
    <property type="entry name" value="Thioredoxin"/>
</dbReference>
<feature type="site" description="Contributes to redox potential value" evidence="8">
    <location>
        <position position="32"/>
    </location>
</feature>
<dbReference type="PROSITE" id="PS51352">
    <property type="entry name" value="THIOREDOXIN_2"/>
    <property type="match status" value="1"/>
</dbReference>